<evidence type="ECO:0000313" key="2">
    <source>
        <dbReference type="RefSeq" id="XP_041429965.1"/>
    </source>
</evidence>
<keyword evidence="1" id="KW-1185">Reference proteome</keyword>
<dbReference type="PANTHER" id="PTHR14365:SF1">
    <property type="entry name" value="APOPTOSIS REGULATORY PROTEIN SIVA"/>
    <property type="match status" value="1"/>
</dbReference>
<gene>
    <name evidence="2" type="primary">siva1.S</name>
    <name evidence="2" type="synonym">cd27bp</name>
    <name evidence="2" type="synonym">siva</name>
    <name evidence="2" type="synonym">siva-1</name>
    <name evidence="2" type="synonym">siva-2</name>
    <name evidence="2" type="synonym">siva2</name>
</gene>
<dbReference type="AlphaFoldDB" id="A0A8J1LMK9"/>
<dbReference type="GO" id="GO:0005175">
    <property type="term" value="F:CD27 receptor binding"/>
    <property type="evidence" value="ECO:0000318"/>
    <property type="project" value="GO_Central"/>
</dbReference>
<dbReference type="InterPro" id="IPR022773">
    <property type="entry name" value="Siva"/>
</dbReference>
<name>A0A8J1LMK9_XENLA</name>
<evidence type="ECO:0000313" key="1">
    <source>
        <dbReference type="Proteomes" id="UP000186698"/>
    </source>
</evidence>
<reference evidence="2" key="1">
    <citation type="submission" date="2025-08" db="UniProtKB">
        <authorList>
            <consortium name="RefSeq"/>
        </authorList>
    </citation>
    <scope>IDENTIFICATION</scope>
    <source>
        <strain evidence="2">J_2021</strain>
        <tissue evidence="2">Erythrocytes</tissue>
    </source>
</reference>
<dbReference type="Pfam" id="PF05458">
    <property type="entry name" value="Siva"/>
    <property type="match status" value="1"/>
</dbReference>
<protein>
    <submittedName>
        <fullName evidence="2">Uncharacterized protein LOC100049128 isoform X1</fullName>
    </submittedName>
</protein>
<dbReference type="Proteomes" id="UP000186698">
    <property type="component" value="Chromosome 8S"/>
</dbReference>
<dbReference type="PANTHER" id="PTHR14365">
    <property type="entry name" value="APOPTOSIS REGULATORY PROTEIN SIVA"/>
    <property type="match status" value="1"/>
</dbReference>
<accession>A0A8J1LMK9</accession>
<dbReference type="GeneID" id="100049128"/>
<dbReference type="GO" id="GO:0097191">
    <property type="term" value="P:extrinsic apoptotic signaling pathway"/>
    <property type="evidence" value="ECO:0000318"/>
    <property type="project" value="GO_Central"/>
</dbReference>
<dbReference type="CTD" id="100049128"/>
<dbReference type="RefSeq" id="XP_041429965.1">
    <property type="nucleotide sequence ID" value="XM_041574031.1"/>
</dbReference>
<proteinExistence type="predicted"/>
<dbReference type="OrthoDB" id="60860at2759"/>
<sequence>MPKRSYPFDGVSPLQLKTHVGDKELCQGVAGDTLMRDIFEKTKMLLFKGAKAVLGNKEHQSENGQEISLPELPSGQTVIGQDGKLCRNTQSHTSTPTGVSKACSSCVRSVADQETCSQCERYVCNECCKECGCCSAIICSFCIEVLSICEPCTPKNRVFLLSLKDMEEKLPLEWIGWKYGYLECGPPSLYVLNLLY</sequence>
<organism evidence="1 2">
    <name type="scientific">Xenopus laevis</name>
    <name type="common">African clawed frog</name>
    <dbReference type="NCBI Taxonomy" id="8355"/>
    <lineage>
        <taxon>Eukaryota</taxon>
        <taxon>Metazoa</taxon>
        <taxon>Chordata</taxon>
        <taxon>Craniata</taxon>
        <taxon>Vertebrata</taxon>
        <taxon>Euteleostomi</taxon>
        <taxon>Amphibia</taxon>
        <taxon>Batrachia</taxon>
        <taxon>Anura</taxon>
        <taxon>Pipoidea</taxon>
        <taxon>Pipidae</taxon>
        <taxon>Xenopodinae</taxon>
        <taxon>Xenopus</taxon>
        <taxon>Xenopus</taxon>
    </lineage>
</organism>